<dbReference type="STRING" id="669874.A0A1E4U0L9"/>
<dbReference type="PANTHER" id="PTHR24030">
    <property type="entry name" value="PROTEIN CMSS1"/>
    <property type="match status" value="1"/>
</dbReference>
<dbReference type="OrthoDB" id="1929311at2759"/>
<sequence length="268" mass="30650">MSTKMSTKMNTVHSVAESADQLEDGLEYDVSEGEVEGVEGVEGVEEGEIDDSKFETTETIQSGDGTDKKRKRKKNDKLALKKKIKTELEIDQKKKLSLEKPDIVVEYFASKIRQQQKDLSPLELGELYIDESFIKYSGNFQQLRNLDNLSKFIENKFQSFLPKIDNKKIIKKKTPKKQDKIATLLKKKQEQQENQRHFITILSMSAIRTCDVHRATKNLHSIKLIKKNKLKDDLETLSATSSRVLCATPSRMLKILDQASSTLLNEKI</sequence>
<dbReference type="Pfam" id="PF14617">
    <property type="entry name" value="CMS1"/>
    <property type="match status" value="1"/>
</dbReference>
<evidence type="ECO:0000256" key="1">
    <source>
        <dbReference type="SAM" id="MobiDB-lite"/>
    </source>
</evidence>
<name>A0A1E4U0L9_PACTA</name>
<dbReference type="GO" id="GO:0030686">
    <property type="term" value="C:90S preribosome"/>
    <property type="evidence" value="ECO:0007669"/>
    <property type="project" value="TreeGrafter"/>
</dbReference>
<dbReference type="EMBL" id="KV454011">
    <property type="protein sequence ID" value="ODV97537.1"/>
    <property type="molecule type" value="Genomic_DNA"/>
</dbReference>
<dbReference type="AlphaFoldDB" id="A0A1E4U0L9"/>
<dbReference type="Proteomes" id="UP000094236">
    <property type="component" value="Unassembled WGS sequence"/>
</dbReference>
<dbReference type="PANTHER" id="PTHR24030:SF0">
    <property type="entry name" value="PROTEIN CMSS1"/>
    <property type="match status" value="1"/>
</dbReference>
<accession>A0A1E4U0L9</accession>
<feature type="region of interest" description="Disordered" evidence="1">
    <location>
        <begin position="1"/>
        <end position="74"/>
    </location>
</feature>
<dbReference type="GO" id="GO:0005634">
    <property type="term" value="C:nucleus"/>
    <property type="evidence" value="ECO:0007669"/>
    <property type="project" value="TreeGrafter"/>
</dbReference>
<feature type="compositionally biased region" description="Polar residues" evidence="1">
    <location>
        <begin position="1"/>
        <end position="13"/>
    </location>
</feature>
<reference evidence="3" key="1">
    <citation type="submission" date="2016-05" db="EMBL/GenBank/DDBJ databases">
        <title>Comparative genomics of biotechnologically important yeasts.</title>
        <authorList>
            <consortium name="DOE Joint Genome Institute"/>
            <person name="Riley R."/>
            <person name="Haridas S."/>
            <person name="Wolfe K.H."/>
            <person name="Lopes M.R."/>
            <person name="Hittinger C.T."/>
            <person name="Goker M."/>
            <person name="Salamov A."/>
            <person name="Wisecaver J."/>
            <person name="Long T.M."/>
            <person name="Aerts A.L."/>
            <person name="Barry K."/>
            <person name="Choi C."/>
            <person name="Clum A."/>
            <person name="Coughlan A.Y."/>
            <person name="Deshpande S."/>
            <person name="Douglass A.P."/>
            <person name="Hanson S.J."/>
            <person name="Klenk H.-P."/>
            <person name="Labutti K."/>
            <person name="Lapidus A."/>
            <person name="Lindquist E."/>
            <person name="Lipzen A."/>
            <person name="Meier-Kolthoff J.P."/>
            <person name="Ohm R.A."/>
            <person name="Otillar R.P."/>
            <person name="Pangilinan J."/>
            <person name="Peng Y."/>
            <person name="Rokas A."/>
            <person name="Rosa C.A."/>
            <person name="Scheuner C."/>
            <person name="Sibirny A.A."/>
            <person name="Slot J.C."/>
            <person name="Stielow J.B."/>
            <person name="Sun H."/>
            <person name="Kurtzman C.P."/>
            <person name="Blackwell M."/>
            <person name="Grigoriev I.V."/>
            <person name="Jeffries T.W."/>
        </authorList>
    </citation>
    <scope>NUCLEOTIDE SEQUENCE [LARGE SCALE GENOMIC DNA]</scope>
    <source>
        <strain evidence="3">NRRL Y-2460</strain>
    </source>
</reference>
<evidence type="ECO:0000313" key="2">
    <source>
        <dbReference type="EMBL" id="ODV97537.1"/>
    </source>
</evidence>
<evidence type="ECO:0000313" key="3">
    <source>
        <dbReference type="Proteomes" id="UP000094236"/>
    </source>
</evidence>
<feature type="compositionally biased region" description="Acidic residues" evidence="1">
    <location>
        <begin position="20"/>
        <end position="49"/>
    </location>
</feature>
<keyword evidence="3" id="KW-1185">Reference proteome</keyword>
<gene>
    <name evidence="2" type="ORF">PACTADRAFT_30986</name>
</gene>
<proteinExistence type="predicted"/>
<dbReference type="InterPro" id="IPR032704">
    <property type="entry name" value="Cms1"/>
</dbReference>
<organism evidence="2 3">
    <name type="scientific">Pachysolen tannophilus NRRL Y-2460</name>
    <dbReference type="NCBI Taxonomy" id="669874"/>
    <lineage>
        <taxon>Eukaryota</taxon>
        <taxon>Fungi</taxon>
        <taxon>Dikarya</taxon>
        <taxon>Ascomycota</taxon>
        <taxon>Saccharomycotina</taxon>
        <taxon>Pichiomycetes</taxon>
        <taxon>Pachysolenaceae</taxon>
        <taxon>Pachysolen</taxon>
    </lineage>
</organism>
<protein>
    <submittedName>
        <fullName evidence="2">Uncharacterized protein</fullName>
    </submittedName>
</protein>